<proteinExistence type="predicted"/>
<dbReference type="RefSeq" id="WP_011749330.1">
    <property type="nucleotide sequence ID" value="NC_008687.1"/>
</dbReference>
<organism evidence="1 2">
    <name type="scientific">Paracoccus denitrificans (strain Pd 1222)</name>
    <dbReference type="NCBI Taxonomy" id="318586"/>
    <lineage>
        <taxon>Bacteria</taxon>
        <taxon>Pseudomonadati</taxon>
        <taxon>Pseudomonadota</taxon>
        <taxon>Alphaproteobacteria</taxon>
        <taxon>Rhodobacterales</taxon>
        <taxon>Paracoccaceae</taxon>
        <taxon>Paracoccus</taxon>
    </lineage>
</organism>
<accession>A1B6J9</accession>
<dbReference type="eggNOG" id="ENOG5033FRK">
    <property type="taxonomic scope" value="Bacteria"/>
</dbReference>
<dbReference type="EnsemblBacteria" id="ABL71143">
    <property type="protein sequence ID" value="ABL71143"/>
    <property type="gene ID" value="Pden_3062"/>
</dbReference>
<evidence type="ECO:0000313" key="1">
    <source>
        <dbReference type="EMBL" id="ABL71143.1"/>
    </source>
</evidence>
<dbReference type="EMBL" id="CP000490">
    <property type="protein sequence ID" value="ABL71143.1"/>
    <property type="molecule type" value="Genomic_DNA"/>
</dbReference>
<keyword evidence="2" id="KW-1185">Reference proteome</keyword>
<dbReference type="OrthoDB" id="7376398at2"/>
<protein>
    <submittedName>
        <fullName evidence="1">Uncharacterized protein</fullName>
    </submittedName>
</protein>
<dbReference type="GeneID" id="93452741"/>
<dbReference type="STRING" id="318586.Pden_3062"/>
<evidence type="ECO:0000313" key="2">
    <source>
        <dbReference type="Proteomes" id="UP000000361"/>
    </source>
</evidence>
<dbReference type="Proteomes" id="UP000000361">
    <property type="component" value="Chromosome 2"/>
</dbReference>
<dbReference type="KEGG" id="pde:Pden_3062"/>
<name>A1B6J9_PARDP</name>
<dbReference type="HOGENOM" id="CLU_1561422_0_0_5"/>
<dbReference type="AlphaFoldDB" id="A1B6J9"/>
<sequence length="171" mass="17951">MASGYITIRGGLYSLPLAALLAGLSALPVFATEKHALGFDVAISLSSKAEAALKSTHEGISLSATYYGEPHPGDEKHTNAMGMVDLGAEDINLPDGARTVHVTGKTVSADRLRLISGGPMVNVNLFSSRKSHDDNILACDFIDGAVSSLRSGPVYLRCGLITENPETEVKP</sequence>
<gene>
    <name evidence="1" type="ordered locus">Pden_3062</name>
</gene>
<reference evidence="2" key="1">
    <citation type="submission" date="2006-12" db="EMBL/GenBank/DDBJ databases">
        <title>Complete sequence of chromosome 2 of Paracoccus denitrificans PD1222.</title>
        <authorList>
            <person name="Copeland A."/>
            <person name="Lucas S."/>
            <person name="Lapidus A."/>
            <person name="Barry K."/>
            <person name="Detter J.C."/>
            <person name="Glavina del Rio T."/>
            <person name="Hammon N."/>
            <person name="Israni S."/>
            <person name="Dalin E."/>
            <person name="Tice H."/>
            <person name="Pitluck S."/>
            <person name="Munk A.C."/>
            <person name="Brettin T."/>
            <person name="Bruce D."/>
            <person name="Han C."/>
            <person name="Tapia R."/>
            <person name="Gilna P."/>
            <person name="Schmutz J."/>
            <person name="Larimer F."/>
            <person name="Land M."/>
            <person name="Hauser L."/>
            <person name="Kyrpides N."/>
            <person name="Lykidis A."/>
            <person name="Spiro S."/>
            <person name="Richardson D.J."/>
            <person name="Moir J.W.B."/>
            <person name="Ferguson S.J."/>
            <person name="van Spanning R.J.M."/>
            <person name="Richardson P."/>
        </authorList>
    </citation>
    <scope>NUCLEOTIDE SEQUENCE [LARGE SCALE GENOMIC DNA]</scope>
    <source>
        <strain evidence="2">Pd 1222</strain>
    </source>
</reference>